<dbReference type="EMBL" id="BK016168">
    <property type="protein sequence ID" value="DAF99577.1"/>
    <property type="molecule type" value="Genomic_DNA"/>
</dbReference>
<organism evidence="1">
    <name type="scientific">Podoviridae sp. ctvVI24</name>
    <dbReference type="NCBI Taxonomy" id="2825285"/>
    <lineage>
        <taxon>Viruses</taxon>
        <taxon>Duplodnaviria</taxon>
        <taxon>Heunggongvirae</taxon>
        <taxon>Uroviricota</taxon>
        <taxon>Caudoviricetes</taxon>
    </lineage>
</organism>
<reference evidence="1" key="1">
    <citation type="journal article" date="2021" name="Proc. Natl. Acad. Sci. U.S.A.">
        <title>A Catalog of Tens of Thousands of Viruses from Human Metagenomes Reveals Hidden Associations with Chronic Diseases.</title>
        <authorList>
            <person name="Tisza M.J."/>
            <person name="Buck C.B."/>
        </authorList>
    </citation>
    <scope>NUCLEOTIDE SEQUENCE</scope>
    <source>
        <strain evidence="1">CtvVI24</strain>
    </source>
</reference>
<sequence>MGVIMVAINALIPRQRLFDGVPTSVPFTYRDGLTALQLIECLRHNLDTLQCDLSKLEETTTDLAASVDKALADTVAQINKAMSDLRAEMLALIHEMEQQGVATSPVYGTTQPLGDVLGGMYDNARNHGLFWGDYDNMRLTAQEYDGLTLGAREYDLRATAVDNCVPGDFPGRSQFPYGKSMPENPPADMSFITQTEADARYVERNPTVANFETKETL</sequence>
<evidence type="ECO:0000313" key="1">
    <source>
        <dbReference type="EMBL" id="DAF99577.1"/>
    </source>
</evidence>
<name>A0A8S5UYM0_9CAUD</name>
<proteinExistence type="predicted"/>
<accession>A0A8S5UYM0</accession>
<protein>
    <submittedName>
        <fullName evidence="1">Uncharacterized protein</fullName>
    </submittedName>
</protein>